<gene>
    <name evidence="2" type="ORF">C1SCF055_LOCUS15676</name>
</gene>
<feature type="region of interest" description="Disordered" evidence="1">
    <location>
        <begin position="835"/>
        <end position="949"/>
    </location>
</feature>
<name>A0A9P1FU43_9DINO</name>
<evidence type="ECO:0000313" key="4">
    <source>
        <dbReference type="Proteomes" id="UP001152797"/>
    </source>
</evidence>
<evidence type="ECO:0000313" key="3">
    <source>
        <dbReference type="EMBL" id="CAL1141893.1"/>
    </source>
</evidence>
<proteinExistence type="predicted"/>
<dbReference type="EMBL" id="CAMXCT030001274">
    <property type="protein sequence ID" value="CAL4775830.1"/>
    <property type="molecule type" value="Genomic_DNA"/>
</dbReference>
<feature type="compositionally biased region" description="Basic residues" evidence="1">
    <location>
        <begin position="899"/>
        <end position="909"/>
    </location>
</feature>
<feature type="compositionally biased region" description="Basic residues" evidence="1">
    <location>
        <begin position="842"/>
        <end position="851"/>
    </location>
</feature>
<feature type="compositionally biased region" description="Basic and acidic residues" evidence="1">
    <location>
        <begin position="910"/>
        <end position="923"/>
    </location>
</feature>
<organism evidence="2">
    <name type="scientific">Cladocopium goreaui</name>
    <dbReference type="NCBI Taxonomy" id="2562237"/>
    <lineage>
        <taxon>Eukaryota</taxon>
        <taxon>Sar</taxon>
        <taxon>Alveolata</taxon>
        <taxon>Dinophyceae</taxon>
        <taxon>Suessiales</taxon>
        <taxon>Symbiodiniaceae</taxon>
        <taxon>Cladocopium</taxon>
    </lineage>
</organism>
<feature type="compositionally biased region" description="Basic and acidic residues" evidence="1">
    <location>
        <begin position="852"/>
        <end position="872"/>
    </location>
</feature>
<dbReference type="OrthoDB" id="411608at2759"/>
<dbReference type="AlphaFoldDB" id="A0A9P1FU43"/>
<feature type="compositionally biased region" description="Low complexity" evidence="1">
    <location>
        <begin position="882"/>
        <end position="898"/>
    </location>
</feature>
<accession>A0A9P1FU43</accession>
<keyword evidence="4" id="KW-1185">Reference proteome</keyword>
<dbReference type="Proteomes" id="UP001152797">
    <property type="component" value="Unassembled WGS sequence"/>
</dbReference>
<evidence type="ECO:0000313" key="2">
    <source>
        <dbReference type="EMBL" id="CAI3988518.1"/>
    </source>
</evidence>
<dbReference type="EMBL" id="CAMXCT020001274">
    <property type="protein sequence ID" value="CAL1141893.1"/>
    <property type="molecule type" value="Genomic_DNA"/>
</dbReference>
<dbReference type="EMBL" id="CAMXCT010001274">
    <property type="protein sequence ID" value="CAI3988518.1"/>
    <property type="molecule type" value="Genomic_DNA"/>
</dbReference>
<reference evidence="2" key="1">
    <citation type="submission" date="2022-10" db="EMBL/GenBank/DDBJ databases">
        <authorList>
            <person name="Chen Y."/>
            <person name="Dougan E. K."/>
            <person name="Chan C."/>
            <person name="Rhodes N."/>
            <person name="Thang M."/>
        </authorList>
    </citation>
    <scope>NUCLEOTIDE SEQUENCE</scope>
</reference>
<reference evidence="3" key="2">
    <citation type="submission" date="2024-04" db="EMBL/GenBank/DDBJ databases">
        <authorList>
            <person name="Chen Y."/>
            <person name="Shah S."/>
            <person name="Dougan E. K."/>
            <person name="Thang M."/>
            <person name="Chan C."/>
        </authorList>
    </citation>
    <scope>NUCLEOTIDE SEQUENCE [LARGE SCALE GENOMIC DNA]</scope>
</reference>
<sequence length="1035" mass="116101">MPTAIELATAQLRLHCNQDLERIPLNKVLDGLWSVLMWASGLSAEMNFEHISAKQKGMHIGTAAVFMVADCLLRCHLKQRVLACLEISIDFLLSWLFLDGKNFGRKPEGALRALAGLFVANGMAILKGRARTQQSHQVGQLLCPDHRSIFWPKSFPEQSLAQRRQAIDRFVHLQLLAVRAPNIDLEAYGCNLQNCAVLYQWLGPSRYVGVASLQRASRPGMPGPALRGWEHLLHWSRGYVGHHLREGTFEGGVASAQFEKALARVSRAQQYNAHRAEPQDLVRALGMDFRSAYRHVQQHRFAQSGVLGPLNIYSPGHWRLLLLFVGSFGASVHWACVDKHWRSPCSAILLWKKAKLWLVGRRLQLAQKKFDDLLHSRRLPSTRGFIITVPQRCFIPAVKSALRLGVASQPSWDKMMRNYVVESTRIAVGKVRTFADKQNCAQQAQVFDWDEVRQCSDSELADAVRATGARRVETNWRVPMPSTREDDLSSVKQCLRGWCGAFLSPKVAKTCRGHAARQLEATRAWKMHRQRVVALTAEHEHIFSQFSAGKQEVICPDDKMKQYKWIVPKKTYFLMMAFFVCLSSAWCAVDMSVEEAQAWCVALLTAFVPARLRRQFGVVPGRWFLPYCYNSMKPKCFSNGRRSCEKPGHSCMRRIVSYVKWPARRMWRQAGRALTFILQMTICTDEIWALNTARRDLERKMARLLPARQAGRCDRCHGACAEIQGITADAGQFFECVSAFEACSALDEVLTLARKWPPRQFLAGKSIAGILTKTDGRLLNSGGMIGCGLTLLLVGDMSMTSFGSAGRFALGALKKGCSMLTQCPLRLEVAVRGSEKDFHHDRDKRRRGGHRSQRDLGAEDVRRRSKAAGDKEKKRKKKKRSSSSSSSASPSSSSSSSVAKKKQARKQAKKAAERAQASEDRLMAEIQKLKKTLKPSSEPVTPAKLPATRACEQLTPKAQSHLKTLLSFMSDGEVTPLVDVGKVHTWHDIEDQLNGKTLPVLKQFLSTRIPEPEIPSRKAPAIQKVLQLARDALPC</sequence>
<evidence type="ECO:0000256" key="1">
    <source>
        <dbReference type="SAM" id="MobiDB-lite"/>
    </source>
</evidence>
<protein>
    <submittedName>
        <fullName evidence="2">Uncharacterized protein</fullName>
    </submittedName>
</protein>
<comment type="caution">
    <text evidence="2">The sequence shown here is derived from an EMBL/GenBank/DDBJ whole genome shotgun (WGS) entry which is preliminary data.</text>
</comment>